<comment type="pathway">
    <text evidence="1 8">Purine metabolism; 7-cyano-7-deazaguanine biosynthesis.</text>
</comment>
<feature type="binding site" evidence="10">
    <location>
        <position position="15"/>
    </location>
    <ligand>
        <name>Zn(2+)</name>
        <dbReference type="ChEBI" id="CHEBI:29105"/>
    </ligand>
</feature>
<keyword evidence="6 8" id="KW-0456">Lyase</keyword>
<evidence type="ECO:0000256" key="9">
    <source>
        <dbReference type="PIRSR" id="PIRSR006113-1"/>
    </source>
</evidence>
<dbReference type="UniPathway" id="UPA00391"/>
<dbReference type="SUPFAM" id="SSF55620">
    <property type="entry name" value="Tetrahydrobiopterin biosynthesis enzymes-like"/>
    <property type="match status" value="1"/>
</dbReference>
<evidence type="ECO:0000313" key="12">
    <source>
        <dbReference type="Proteomes" id="UP000541810"/>
    </source>
</evidence>
<feature type="active site" description="Charge relay system" evidence="9">
    <location>
        <position position="109"/>
    </location>
</feature>
<dbReference type="GO" id="GO:0046872">
    <property type="term" value="F:metal ion binding"/>
    <property type="evidence" value="ECO:0007669"/>
    <property type="project" value="UniProtKB-KW"/>
</dbReference>
<keyword evidence="12" id="KW-1185">Reference proteome</keyword>
<comment type="cofactor">
    <cofactor evidence="8 10">
        <name>Zn(2+)</name>
        <dbReference type="ChEBI" id="CHEBI:29105"/>
    </cofactor>
    <text evidence="8 10">Binds 1 zinc ion per subunit.</text>
</comment>
<evidence type="ECO:0000256" key="8">
    <source>
        <dbReference type="PIRNR" id="PIRNR006113"/>
    </source>
</evidence>
<evidence type="ECO:0000256" key="6">
    <source>
        <dbReference type="ARBA" id="ARBA00023239"/>
    </source>
</evidence>
<dbReference type="InterPro" id="IPR007115">
    <property type="entry name" value="6-PTP_synth/QueD"/>
</dbReference>
<dbReference type="Pfam" id="PF01242">
    <property type="entry name" value="PTPS"/>
    <property type="match status" value="1"/>
</dbReference>
<evidence type="ECO:0000256" key="7">
    <source>
        <dbReference type="ARBA" id="ARBA00048807"/>
    </source>
</evidence>
<dbReference type="Proteomes" id="UP000541810">
    <property type="component" value="Unassembled WGS sequence"/>
</dbReference>
<evidence type="ECO:0000256" key="4">
    <source>
        <dbReference type="ARBA" id="ARBA00022723"/>
    </source>
</evidence>
<feature type="binding site" evidence="10">
    <location>
        <position position="30"/>
    </location>
    <ligand>
        <name>Zn(2+)</name>
        <dbReference type="ChEBI" id="CHEBI:29105"/>
    </ligand>
</feature>
<keyword evidence="5 8" id="KW-0862">Zinc</keyword>
<feature type="active site" description="Charge relay system" evidence="9">
    <location>
        <position position="70"/>
    </location>
</feature>
<gene>
    <name evidence="11" type="ORF">HNQ40_000325</name>
</gene>
<keyword evidence="8" id="KW-0671">Queuosine biosynthesis</keyword>
<protein>
    <recommendedName>
        <fullName evidence="3 8">6-carboxy-5,6,7,8-tetrahydropterin synthase</fullName>
        <ecNumber evidence="8">4.-.-.-</ecNumber>
    </recommendedName>
</protein>
<comment type="caution">
    <text evidence="11">The sequence shown here is derived from an EMBL/GenBank/DDBJ whole genome shotgun (WGS) entry which is preliminary data.</text>
</comment>
<name>A0A7X0LJ85_9BACT</name>
<dbReference type="NCBIfam" id="TIGR03367">
    <property type="entry name" value="queuosine_QueD"/>
    <property type="match status" value="1"/>
</dbReference>
<keyword evidence="4 8" id="KW-0479">Metal-binding</keyword>
<evidence type="ECO:0000256" key="3">
    <source>
        <dbReference type="ARBA" id="ARBA00018141"/>
    </source>
</evidence>
<sequence length="124" mass="14356">MKTRIIRKFSFDAAHQLFTMPEWHKCRRMHGHTYLCEVVCEGEVDPEVGFFLDYGDLKTKIDPIVQQLDHHYLNDIPGLQVPTAEMIAKWIYEKLKPELPSLAILRLWETPNNGVEYAPSASDA</sequence>
<dbReference type="PANTHER" id="PTHR12589">
    <property type="entry name" value="PYRUVOYL TETRAHYDROBIOPTERIN SYNTHASE"/>
    <property type="match status" value="1"/>
</dbReference>
<proteinExistence type="inferred from homology"/>
<dbReference type="PANTHER" id="PTHR12589:SF7">
    <property type="entry name" value="6-PYRUVOYL TETRAHYDROBIOPTERIN SYNTHASE"/>
    <property type="match status" value="1"/>
</dbReference>
<dbReference type="EMBL" id="JACHGY010000001">
    <property type="protein sequence ID" value="MBB6428519.1"/>
    <property type="molecule type" value="Genomic_DNA"/>
</dbReference>
<evidence type="ECO:0000256" key="2">
    <source>
        <dbReference type="ARBA" id="ARBA00008900"/>
    </source>
</evidence>
<reference evidence="11 12" key="1">
    <citation type="submission" date="2020-08" db="EMBL/GenBank/DDBJ databases">
        <title>Genomic Encyclopedia of Type Strains, Phase IV (KMG-IV): sequencing the most valuable type-strain genomes for metagenomic binning, comparative biology and taxonomic classification.</title>
        <authorList>
            <person name="Goeker M."/>
        </authorList>
    </citation>
    <scope>NUCLEOTIDE SEQUENCE [LARGE SCALE GENOMIC DNA]</scope>
    <source>
        <strain evidence="11 12">DSM 103725</strain>
    </source>
</reference>
<evidence type="ECO:0000256" key="5">
    <source>
        <dbReference type="ARBA" id="ARBA00022833"/>
    </source>
</evidence>
<feature type="active site" description="Proton acceptor" evidence="9">
    <location>
        <position position="26"/>
    </location>
</feature>
<comment type="catalytic activity">
    <reaction evidence="7 8">
        <text>7,8-dihydroneopterin 3'-triphosphate + H2O = 6-carboxy-5,6,7,8-tetrahydropterin + triphosphate + acetaldehyde + 2 H(+)</text>
        <dbReference type="Rhea" id="RHEA:27966"/>
        <dbReference type="ChEBI" id="CHEBI:15343"/>
        <dbReference type="ChEBI" id="CHEBI:15377"/>
        <dbReference type="ChEBI" id="CHEBI:15378"/>
        <dbReference type="ChEBI" id="CHEBI:18036"/>
        <dbReference type="ChEBI" id="CHEBI:58462"/>
        <dbReference type="ChEBI" id="CHEBI:61032"/>
        <dbReference type="EC" id="4.1.2.50"/>
    </reaction>
</comment>
<comment type="similarity">
    <text evidence="2 8">Belongs to the PTPS family. QueD subfamily.</text>
</comment>
<dbReference type="EC" id="4.-.-.-" evidence="8"/>
<dbReference type="GO" id="GO:0070497">
    <property type="term" value="F:6-carboxytetrahydropterin synthase activity"/>
    <property type="evidence" value="ECO:0007669"/>
    <property type="project" value="UniProtKB-EC"/>
</dbReference>
<evidence type="ECO:0000256" key="10">
    <source>
        <dbReference type="PIRSR" id="PIRSR006113-2"/>
    </source>
</evidence>
<dbReference type="GO" id="GO:0008616">
    <property type="term" value="P:tRNA queuosine(34) biosynthetic process"/>
    <property type="evidence" value="ECO:0007669"/>
    <property type="project" value="UniProtKB-KW"/>
</dbReference>
<dbReference type="Gene3D" id="3.30.479.10">
    <property type="entry name" value="6-pyruvoyl tetrahydropterin synthase/QueD"/>
    <property type="match status" value="1"/>
</dbReference>
<dbReference type="RefSeq" id="WP_184675737.1">
    <property type="nucleotide sequence ID" value="NZ_JACHGY010000001.1"/>
</dbReference>
<dbReference type="AlphaFoldDB" id="A0A7X0LJ85"/>
<dbReference type="InterPro" id="IPR038418">
    <property type="entry name" value="6-PTP_synth/QueD_sf"/>
</dbReference>
<organism evidence="11 12">
    <name type="scientific">Algisphaera agarilytica</name>
    <dbReference type="NCBI Taxonomy" id="1385975"/>
    <lineage>
        <taxon>Bacteria</taxon>
        <taxon>Pseudomonadati</taxon>
        <taxon>Planctomycetota</taxon>
        <taxon>Phycisphaerae</taxon>
        <taxon>Phycisphaerales</taxon>
        <taxon>Phycisphaeraceae</taxon>
        <taxon>Algisphaera</taxon>
    </lineage>
</organism>
<accession>A0A7X0LJ85</accession>
<dbReference type="PIRSF" id="PIRSF006113">
    <property type="entry name" value="PTP_synth"/>
    <property type="match status" value="1"/>
</dbReference>
<feature type="binding site" evidence="10">
    <location>
        <position position="32"/>
    </location>
    <ligand>
        <name>Zn(2+)</name>
        <dbReference type="ChEBI" id="CHEBI:29105"/>
    </ligand>
</feature>
<evidence type="ECO:0000313" key="11">
    <source>
        <dbReference type="EMBL" id="MBB6428519.1"/>
    </source>
</evidence>
<evidence type="ECO:0000256" key="1">
    <source>
        <dbReference type="ARBA" id="ARBA00005061"/>
    </source>
</evidence>